<organism evidence="3 4">
    <name type="scientific">Pleodorina starrii</name>
    <dbReference type="NCBI Taxonomy" id="330485"/>
    <lineage>
        <taxon>Eukaryota</taxon>
        <taxon>Viridiplantae</taxon>
        <taxon>Chlorophyta</taxon>
        <taxon>core chlorophytes</taxon>
        <taxon>Chlorophyceae</taxon>
        <taxon>CS clade</taxon>
        <taxon>Chlamydomonadales</taxon>
        <taxon>Volvocaceae</taxon>
        <taxon>Pleodorina</taxon>
    </lineage>
</organism>
<proteinExistence type="predicted"/>
<evidence type="ECO:0000256" key="1">
    <source>
        <dbReference type="SAM" id="MobiDB-lite"/>
    </source>
</evidence>
<dbReference type="EMBL" id="BRXU01000009">
    <property type="protein sequence ID" value="GLC54080.1"/>
    <property type="molecule type" value="Genomic_DNA"/>
</dbReference>
<reference evidence="3 4" key="1">
    <citation type="journal article" date="2023" name="Commun. Biol.">
        <title>Reorganization of the ancestral sex-determining regions during the evolution of trioecy in Pleodorina starrii.</title>
        <authorList>
            <person name="Takahashi K."/>
            <person name="Suzuki S."/>
            <person name="Kawai-Toyooka H."/>
            <person name="Yamamoto K."/>
            <person name="Hamaji T."/>
            <person name="Ootsuki R."/>
            <person name="Yamaguchi H."/>
            <person name="Kawachi M."/>
            <person name="Higashiyama T."/>
            <person name="Nozaki H."/>
        </authorList>
    </citation>
    <scope>NUCLEOTIDE SEQUENCE [LARGE SCALE GENOMIC DNA]</scope>
    <source>
        <strain evidence="3 4">NIES-4479</strain>
    </source>
</reference>
<evidence type="ECO:0000256" key="2">
    <source>
        <dbReference type="SAM" id="Phobius"/>
    </source>
</evidence>
<evidence type="ECO:0000313" key="4">
    <source>
        <dbReference type="Proteomes" id="UP001165080"/>
    </source>
</evidence>
<feature type="region of interest" description="Disordered" evidence="1">
    <location>
        <begin position="245"/>
        <end position="276"/>
    </location>
</feature>
<dbReference type="Proteomes" id="UP001165080">
    <property type="component" value="Unassembled WGS sequence"/>
</dbReference>
<keyword evidence="2" id="KW-0472">Membrane</keyword>
<sequence>MLYMLWRFLVVLYKAVKELDSTADNLYKRNMEVCKAVREWYEALMLLDFNLLLCLRYISPPAVIAALGKARQRVYGKYGTRVHREDSCTDFFCCCCFYGRLALCTLLQGSVVVVLTGAALLAVLLKVLQLRFLGTVEIRNWSIPELLLFGQFVVNMVWMDTRQGDRRKAKLELLYHGSDAEESSEERVAQRMVDDLALVVLRYHYSLITALVVHHSITSEDISYIYIEDNTEADRPRHRVEHRYEHQQPANGAGGAPAAAPAVAVPPPPRAGRSTDWARTAASTHANTYGRTYAGMGPGAGGAAATAVDGGQVVVEMAQAQAPPRAQAHRGPAPVATAMGAGSGGDVGPSAPPLAPPSGQFPYPFYTQGRAAGVPVRQNVVPELKERYEQNLYCNPHRG</sequence>
<keyword evidence="4" id="KW-1185">Reference proteome</keyword>
<gene>
    <name evidence="3" type="primary">PLEST001576</name>
    <name evidence="3" type="ORF">PLESTB_000821600</name>
</gene>
<evidence type="ECO:0000313" key="3">
    <source>
        <dbReference type="EMBL" id="GLC54080.1"/>
    </source>
</evidence>
<keyword evidence="2" id="KW-1133">Transmembrane helix</keyword>
<dbReference type="AlphaFoldDB" id="A0A9W6BLN9"/>
<accession>A0A9W6BLN9</accession>
<protein>
    <submittedName>
        <fullName evidence="3">Uncharacterized protein</fullName>
    </submittedName>
</protein>
<keyword evidence="2" id="KW-0812">Transmembrane</keyword>
<feature type="transmembrane region" description="Helical" evidence="2">
    <location>
        <begin position="106"/>
        <end position="129"/>
    </location>
</feature>
<name>A0A9W6BLN9_9CHLO</name>
<comment type="caution">
    <text evidence="3">The sequence shown here is derived from an EMBL/GenBank/DDBJ whole genome shotgun (WGS) entry which is preliminary data.</text>
</comment>